<dbReference type="KEGG" id="haj:DU500_12340"/>
<evidence type="ECO:0000313" key="3">
    <source>
        <dbReference type="Proteomes" id="UP000253273"/>
    </source>
</evidence>
<dbReference type="EMBL" id="CP031150">
    <property type="protein sequence ID" value="AXG07148.1"/>
    <property type="molecule type" value="Genomic_DNA"/>
</dbReference>
<keyword evidence="1" id="KW-1133">Transmembrane helix</keyword>
<feature type="transmembrane region" description="Helical" evidence="1">
    <location>
        <begin position="36"/>
        <end position="54"/>
    </location>
</feature>
<reference evidence="2 3" key="1">
    <citation type="submission" date="2018-07" db="EMBL/GenBank/DDBJ databases">
        <title>Genome sequences of Haloplanus sp. CBA1113.</title>
        <authorList>
            <person name="Kim Y.B."/>
            <person name="Roh S.W."/>
        </authorList>
    </citation>
    <scope>NUCLEOTIDE SEQUENCE [LARGE SCALE GENOMIC DNA]</scope>
    <source>
        <strain evidence="2 3">CBA1113</strain>
    </source>
</reference>
<keyword evidence="1" id="KW-0472">Membrane</keyword>
<keyword evidence="1" id="KW-0812">Transmembrane</keyword>
<dbReference type="AlphaFoldDB" id="A0A345E4M6"/>
<name>A0A345E4M6_9EURY</name>
<accession>A0A345E4M6</accession>
<proteinExistence type="predicted"/>
<organism evidence="2 3">
    <name type="scientific">Haloplanus rubicundus</name>
    <dbReference type="NCBI Taxonomy" id="1547898"/>
    <lineage>
        <taxon>Archaea</taxon>
        <taxon>Methanobacteriati</taxon>
        <taxon>Methanobacteriota</taxon>
        <taxon>Stenosarchaea group</taxon>
        <taxon>Halobacteria</taxon>
        <taxon>Halobacteriales</taxon>
        <taxon>Haloferacaceae</taxon>
        <taxon>Haloplanus</taxon>
    </lineage>
</organism>
<evidence type="ECO:0000256" key="1">
    <source>
        <dbReference type="SAM" id="Phobius"/>
    </source>
</evidence>
<protein>
    <submittedName>
        <fullName evidence="2">Uncharacterized protein</fullName>
    </submittedName>
</protein>
<sequence length="67" mass="7173">MGTSAVTLVFFSDGVLEYFEPEAILEEKVGTLASRTLVAMLVVGGMAVLSTLALQYRRSIAAVRCGY</sequence>
<keyword evidence="3" id="KW-1185">Reference proteome</keyword>
<dbReference type="Proteomes" id="UP000253273">
    <property type="component" value="Chromosome"/>
</dbReference>
<evidence type="ECO:0000313" key="2">
    <source>
        <dbReference type="EMBL" id="AXG07148.1"/>
    </source>
</evidence>
<gene>
    <name evidence="2" type="ORF">DU500_12340</name>
</gene>